<dbReference type="PRINTS" id="PR01640">
    <property type="entry name" value="PROFILINPLNT"/>
</dbReference>
<dbReference type="PANTHER" id="PTHR11604">
    <property type="entry name" value="PROFILIN"/>
    <property type="match status" value="1"/>
</dbReference>
<comment type="subunit">
    <text evidence="3">Occurs in many kinds of cells as a complex with monomeric actin in a 1:1 ratio.</text>
</comment>
<keyword evidence="5 7" id="KW-0009">Actin-binding</keyword>
<evidence type="ECO:0000256" key="2">
    <source>
        <dbReference type="ARBA" id="ARBA00010058"/>
    </source>
</evidence>
<dbReference type="Pfam" id="PF00235">
    <property type="entry name" value="Profilin"/>
    <property type="match status" value="1"/>
</dbReference>
<comment type="subcellular location">
    <subcellularLocation>
        <location evidence="1">Cytoplasm</location>
        <location evidence="1">Cytoskeleton</location>
    </subcellularLocation>
</comment>
<comment type="caution">
    <text evidence="8">The sequence shown here is derived from an EMBL/GenBank/DDBJ whole genome shotgun (WGS) entry which is preliminary data.</text>
</comment>
<dbReference type="SUPFAM" id="SSF55770">
    <property type="entry name" value="Profilin (actin-binding protein)"/>
    <property type="match status" value="2"/>
</dbReference>
<dbReference type="Gene3D" id="3.30.450.30">
    <property type="entry name" value="Dynein light chain 2a, cytoplasmic"/>
    <property type="match status" value="2"/>
</dbReference>
<sequence>MSQPLQVSPSSSDDVRDQYVAAGWCGNVKMGAICGLDGSVWAVSPELKITPEEMSWDQYVSKQLVESGNVKMGAICGLDGSVWAVSPELKITPEEVKTITTHFGSDHFSINGLMLSGERYVYLGGDEGTLRGKKGKKFVHMTKTNTALIIGISEEPGQPGPCACTVEALGDYLKGLNY</sequence>
<reference evidence="8 9" key="1">
    <citation type="submission" date="2018-04" db="EMBL/GenBank/DDBJ databases">
        <authorList>
            <person name="Zhang X."/>
            <person name="Yuan J."/>
            <person name="Li F."/>
            <person name="Xiang J."/>
        </authorList>
    </citation>
    <scope>NUCLEOTIDE SEQUENCE [LARGE SCALE GENOMIC DNA]</scope>
    <source>
        <tissue evidence="8">Muscle</tissue>
    </source>
</reference>
<dbReference type="GO" id="GO:0005938">
    <property type="term" value="C:cell cortex"/>
    <property type="evidence" value="ECO:0007669"/>
    <property type="project" value="TreeGrafter"/>
</dbReference>
<gene>
    <name evidence="8" type="ORF">C7M84_023602</name>
</gene>
<evidence type="ECO:0000256" key="3">
    <source>
        <dbReference type="ARBA" id="ARBA00011583"/>
    </source>
</evidence>
<evidence type="ECO:0000256" key="1">
    <source>
        <dbReference type="ARBA" id="ARBA00004245"/>
    </source>
</evidence>
<keyword evidence="6" id="KW-0206">Cytoskeleton</keyword>
<dbReference type="Proteomes" id="UP000283509">
    <property type="component" value="Unassembled WGS sequence"/>
</dbReference>
<dbReference type="PRINTS" id="PR00392">
    <property type="entry name" value="PROFILIN"/>
</dbReference>
<dbReference type="GO" id="GO:0003785">
    <property type="term" value="F:actin monomer binding"/>
    <property type="evidence" value="ECO:0007669"/>
    <property type="project" value="TreeGrafter"/>
</dbReference>
<accession>A0A423U3D0</accession>
<dbReference type="OrthoDB" id="421374at2759"/>
<dbReference type="InterPro" id="IPR036140">
    <property type="entry name" value="PFN_sf"/>
</dbReference>
<dbReference type="GO" id="GO:0005856">
    <property type="term" value="C:cytoskeleton"/>
    <property type="evidence" value="ECO:0007669"/>
    <property type="project" value="UniProtKB-SubCell"/>
</dbReference>
<evidence type="ECO:0000313" key="9">
    <source>
        <dbReference type="Proteomes" id="UP000283509"/>
    </source>
</evidence>
<dbReference type="SMART" id="SM00392">
    <property type="entry name" value="PROF"/>
    <property type="match status" value="1"/>
</dbReference>
<evidence type="ECO:0000256" key="6">
    <source>
        <dbReference type="ARBA" id="ARBA00023212"/>
    </source>
</evidence>
<keyword evidence="9" id="KW-1185">Reference proteome</keyword>
<dbReference type="AlphaFoldDB" id="A0A423U3D0"/>
<dbReference type="CDD" id="cd00148">
    <property type="entry name" value="PROF"/>
    <property type="match status" value="1"/>
</dbReference>
<dbReference type="EMBL" id="QCYY01000716">
    <property type="protein sequence ID" value="ROT83219.1"/>
    <property type="molecule type" value="Genomic_DNA"/>
</dbReference>
<evidence type="ECO:0000256" key="7">
    <source>
        <dbReference type="RuleBase" id="RU003909"/>
    </source>
</evidence>
<evidence type="ECO:0000256" key="5">
    <source>
        <dbReference type="ARBA" id="ARBA00023203"/>
    </source>
</evidence>
<dbReference type="InterPro" id="IPR005455">
    <property type="entry name" value="PFN_euk"/>
</dbReference>
<keyword evidence="4" id="KW-0963">Cytoplasm</keyword>
<dbReference type="STRING" id="6689.A0A423U3D0"/>
<comment type="similarity">
    <text evidence="2 7">Belongs to the profilin family.</text>
</comment>
<organism evidence="8 9">
    <name type="scientific">Penaeus vannamei</name>
    <name type="common">Whiteleg shrimp</name>
    <name type="synonym">Litopenaeus vannamei</name>
    <dbReference type="NCBI Taxonomy" id="6689"/>
    <lineage>
        <taxon>Eukaryota</taxon>
        <taxon>Metazoa</taxon>
        <taxon>Ecdysozoa</taxon>
        <taxon>Arthropoda</taxon>
        <taxon>Crustacea</taxon>
        <taxon>Multicrustacea</taxon>
        <taxon>Malacostraca</taxon>
        <taxon>Eumalacostraca</taxon>
        <taxon>Eucarida</taxon>
        <taxon>Decapoda</taxon>
        <taxon>Dendrobranchiata</taxon>
        <taxon>Penaeoidea</taxon>
        <taxon>Penaeidae</taxon>
        <taxon>Penaeus</taxon>
    </lineage>
</organism>
<reference evidence="8 9" key="2">
    <citation type="submission" date="2019-01" db="EMBL/GenBank/DDBJ databases">
        <title>The decoding of complex shrimp genome reveals the adaptation for benthos swimmer, frequently molting mechanism and breeding impact on genome.</title>
        <authorList>
            <person name="Sun Y."/>
            <person name="Gao Y."/>
            <person name="Yu Y."/>
        </authorList>
    </citation>
    <scope>NUCLEOTIDE SEQUENCE [LARGE SCALE GENOMIC DNA]</scope>
    <source>
        <tissue evidence="8">Muscle</tissue>
    </source>
</reference>
<protein>
    <recommendedName>
        <fullName evidence="7">Profilin</fullName>
    </recommendedName>
</protein>
<proteinExistence type="inferred from homology"/>
<evidence type="ECO:0000256" key="4">
    <source>
        <dbReference type="ARBA" id="ARBA00022490"/>
    </source>
</evidence>
<dbReference type="InterPro" id="IPR048278">
    <property type="entry name" value="PFN"/>
</dbReference>
<name>A0A423U3D0_PENVA</name>
<evidence type="ECO:0000313" key="8">
    <source>
        <dbReference type="EMBL" id="ROT83219.1"/>
    </source>
</evidence>
<dbReference type="PANTHER" id="PTHR11604:SF0">
    <property type="entry name" value="PROFILIN"/>
    <property type="match status" value="1"/>
</dbReference>